<accession>A0A0A7GEA2</accession>
<evidence type="ECO:0000313" key="2">
    <source>
        <dbReference type="Proteomes" id="UP000030624"/>
    </source>
</evidence>
<protein>
    <submittedName>
        <fullName evidence="1">Uncharacterized protein</fullName>
    </submittedName>
</protein>
<dbReference type="HOGENOM" id="CLU_3093952_0_0_2"/>
<proteinExistence type="predicted"/>
<dbReference type="STRING" id="565033.GACE_0224"/>
<dbReference type="Proteomes" id="UP000030624">
    <property type="component" value="Chromosome"/>
</dbReference>
<dbReference type="EMBL" id="CP009552">
    <property type="protein sequence ID" value="AIY89281.1"/>
    <property type="molecule type" value="Genomic_DNA"/>
</dbReference>
<dbReference type="KEGG" id="gac:GACE_0224"/>
<name>A0A0A7GEA2_GEOAI</name>
<organism evidence="1 2">
    <name type="scientific">Geoglobus acetivorans</name>
    <dbReference type="NCBI Taxonomy" id="565033"/>
    <lineage>
        <taxon>Archaea</taxon>
        <taxon>Methanobacteriati</taxon>
        <taxon>Methanobacteriota</taxon>
        <taxon>Archaeoglobi</taxon>
        <taxon>Archaeoglobales</taxon>
        <taxon>Archaeoglobaceae</taxon>
        <taxon>Geoglobus</taxon>
    </lineage>
</organism>
<gene>
    <name evidence="1" type="ORF">GACE_0224</name>
</gene>
<dbReference type="AlphaFoldDB" id="A0A0A7GEA2"/>
<evidence type="ECO:0000313" key="1">
    <source>
        <dbReference type="EMBL" id="AIY89281.1"/>
    </source>
</evidence>
<sequence length="51" mass="5770">MFEKELGTVFKPDPLSPEIGVGTGRFAVMEKKMSRLVCTDNDFVCYLCRPL</sequence>
<reference evidence="1 2" key="1">
    <citation type="journal article" date="2015" name="Appl. Environ. Microbiol.">
        <title>The Geoglobus acetivorans genome: Fe(III) reduction, acetate utilization, autotrophic growth, and degradation of aromatic compounds in a hyperthermophilic archaeon.</title>
        <authorList>
            <person name="Mardanov A.V."/>
            <person name="Slododkina G.B."/>
            <person name="Slobodkin A.I."/>
            <person name="Beletsky A.V."/>
            <person name="Gavrilov S.N."/>
            <person name="Kublanov I.V."/>
            <person name="Bonch-Osmolovskaya E.A."/>
            <person name="Skryabin K.G."/>
            <person name="Ravin N.V."/>
        </authorList>
    </citation>
    <scope>NUCLEOTIDE SEQUENCE [LARGE SCALE GENOMIC DNA]</scope>
    <source>
        <strain evidence="1 2">SBH6</strain>
    </source>
</reference>